<proteinExistence type="inferred from homology"/>
<organism evidence="2 3">
    <name type="scientific">Actinomadura miaoliensis</name>
    <dbReference type="NCBI Taxonomy" id="430685"/>
    <lineage>
        <taxon>Bacteria</taxon>
        <taxon>Bacillati</taxon>
        <taxon>Actinomycetota</taxon>
        <taxon>Actinomycetes</taxon>
        <taxon>Streptosporangiales</taxon>
        <taxon>Thermomonosporaceae</taxon>
        <taxon>Actinomadura</taxon>
    </lineage>
</organism>
<dbReference type="Proteomes" id="UP001500683">
    <property type="component" value="Unassembled WGS sequence"/>
</dbReference>
<evidence type="ECO:0000256" key="1">
    <source>
        <dbReference type="ARBA" id="ARBA00005564"/>
    </source>
</evidence>
<reference evidence="3" key="1">
    <citation type="journal article" date="2019" name="Int. J. Syst. Evol. Microbiol.">
        <title>The Global Catalogue of Microorganisms (GCM) 10K type strain sequencing project: providing services to taxonomists for standard genome sequencing and annotation.</title>
        <authorList>
            <consortium name="The Broad Institute Genomics Platform"/>
            <consortium name="The Broad Institute Genome Sequencing Center for Infectious Disease"/>
            <person name="Wu L."/>
            <person name="Ma J."/>
        </authorList>
    </citation>
    <scope>NUCLEOTIDE SEQUENCE [LARGE SCALE GENOMIC DNA]</scope>
    <source>
        <strain evidence="3">JCM 16702</strain>
    </source>
</reference>
<gene>
    <name evidence="2" type="ORF">GCM10022214_73570</name>
</gene>
<dbReference type="InterPro" id="IPR011045">
    <property type="entry name" value="N2O_reductase_N"/>
</dbReference>
<dbReference type="InterPro" id="IPR015943">
    <property type="entry name" value="WD40/YVTN_repeat-like_dom_sf"/>
</dbReference>
<dbReference type="EMBL" id="BAAAZG010000057">
    <property type="protein sequence ID" value="GAA4098375.1"/>
    <property type="molecule type" value="Genomic_DNA"/>
</dbReference>
<evidence type="ECO:0000313" key="2">
    <source>
        <dbReference type="EMBL" id="GAA4098375.1"/>
    </source>
</evidence>
<sequence>MRTVSDQRFWVGAYTGDQGAGRGVYRARRDSGSGAFELVECAAEVANPSYLATHPGRAVLYAVSELTEGAAVVAYAVGDDGELRRLGSRQVPAGPCHVAVAPGGECLVVSCYVAGAFAAVRLAPDGSFDGDVAVLPGHGNGPREDRQEGPHAHAAVFAPDGTVLGTDLGADLVRAFRVEAGVPRPVADIAVPPGCGPRHLVVHPSGTVFLITELANMVLALRPGDGYADLAVIGESPATAEPVAADATSAAIKLSPDGRRVYTSTRGADVITVHEVAGDGTGLRPVADVPCGGHGPRDLHVDADWLHAANQGSGDVATFRLVDGVPRPQGRPVEAPTPVCVIPAG</sequence>
<keyword evidence="3" id="KW-1185">Reference proteome</keyword>
<dbReference type="PANTHER" id="PTHR30344:SF1">
    <property type="entry name" value="6-PHOSPHOGLUCONOLACTONASE"/>
    <property type="match status" value="1"/>
</dbReference>
<evidence type="ECO:0000313" key="3">
    <source>
        <dbReference type="Proteomes" id="UP001500683"/>
    </source>
</evidence>
<comment type="caution">
    <text evidence="2">The sequence shown here is derived from an EMBL/GenBank/DDBJ whole genome shotgun (WGS) entry which is preliminary data.</text>
</comment>
<comment type="similarity">
    <text evidence="1">Belongs to the cycloisomerase 2 family.</text>
</comment>
<dbReference type="Pfam" id="PF10282">
    <property type="entry name" value="Lactonase"/>
    <property type="match status" value="1"/>
</dbReference>
<dbReference type="InterPro" id="IPR019405">
    <property type="entry name" value="Lactonase_7-beta_prop"/>
</dbReference>
<dbReference type="Gene3D" id="2.130.10.10">
    <property type="entry name" value="YVTN repeat-like/Quinoprotein amine dehydrogenase"/>
    <property type="match status" value="1"/>
</dbReference>
<dbReference type="InterPro" id="IPR050282">
    <property type="entry name" value="Cycloisomerase_2"/>
</dbReference>
<name>A0ABP7WW37_9ACTN</name>
<protein>
    <submittedName>
        <fullName evidence="2">Lactonase family protein</fullName>
    </submittedName>
</protein>
<accession>A0ABP7WW37</accession>
<dbReference type="SUPFAM" id="SSF50974">
    <property type="entry name" value="Nitrous oxide reductase, N-terminal domain"/>
    <property type="match status" value="1"/>
</dbReference>
<dbReference type="PANTHER" id="PTHR30344">
    <property type="entry name" value="6-PHOSPHOGLUCONOLACTONASE-RELATED"/>
    <property type="match status" value="1"/>
</dbReference>